<evidence type="ECO:0008006" key="4">
    <source>
        <dbReference type="Google" id="ProtNLM"/>
    </source>
</evidence>
<keyword evidence="1" id="KW-0732">Signal</keyword>
<organism evidence="2 3">
    <name type="scientific">Candidatus Kerfeldbacteria bacterium RIFCSPLOWO2_01_FULL_48_11</name>
    <dbReference type="NCBI Taxonomy" id="1798543"/>
    <lineage>
        <taxon>Bacteria</taxon>
        <taxon>Candidatus Kerfeldiibacteriota</taxon>
    </lineage>
</organism>
<evidence type="ECO:0000313" key="3">
    <source>
        <dbReference type="Proteomes" id="UP000179164"/>
    </source>
</evidence>
<reference evidence="2 3" key="1">
    <citation type="journal article" date="2016" name="Nat. Commun.">
        <title>Thousands of microbial genomes shed light on interconnected biogeochemical processes in an aquifer system.</title>
        <authorList>
            <person name="Anantharaman K."/>
            <person name="Brown C.T."/>
            <person name="Hug L.A."/>
            <person name="Sharon I."/>
            <person name="Castelle C.J."/>
            <person name="Probst A.J."/>
            <person name="Thomas B.C."/>
            <person name="Singh A."/>
            <person name="Wilkins M.J."/>
            <person name="Karaoz U."/>
            <person name="Brodie E.L."/>
            <person name="Williams K.H."/>
            <person name="Hubbard S.S."/>
            <person name="Banfield J.F."/>
        </authorList>
    </citation>
    <scope>NUCLEOTIDE SEQUENCE [LARGE SCALE GENOMIC DNA]</scope>
</reference>
<dbReference type="AlphaFoldDB" id="A0A1G2B3T1"/>
<proteinExistence type="predicted"/>
<gene>
    <name evidence="2" type="ORF">A2898_03340</name>
</gene>
<feature type="chain" id="PRO_5009581998" description="Transglycosylase SLT domain-containing protein" evidence="1">
    <location>
        <begin position="21"/>
        <end position="262"/>
    </location>
</feature>
<sequence length="262" mass="29437">MKGFLTILIVLCIIQPTAYAQSYDASLLDELGDSLVNFSLDPEIGVEVRGVQPRLSFYRQYLTKAFSYRDTIHIDVLLQYHGHYLNNPGDLRLLGESQAVVLKALEQGSYDIIADEGTDVDSVTFRSLFTHVMEKGREMGSDPDSAAIWNAVLDDTLYNGVSYYLKRHPRAYIIGSEEYPMLELSSKLLNLTDAGNRPDPRYDRLSQIALDLRSDIALAKLLTALHRKGYAKGAINIGLMHEQRLAEVLQQHGIPHSLIRTL</sequence>
<dbReference type="Proteomes" id="UP000179164">
    <property type="component" value="Unassembled WGS sequence"/>
</dbReference>
<accession>A0A1G2B3T1</accession>
<evidence type="ECO:0000256" key="1">
    <source>
        <dbReference type="SAM" id="SignalP"/>
    </source>
</evidence>
<evidence type="ECO:0000313" key="2">
    <source>
        <dbReference type="EMBL" id="OGY83299.1"/>
    </source>
</evidence>
<feature type="signal peptide" evidence="1">
    <location>
        <begin position="1"/>
        <end position="20"/>
    </location>
</feature>
<protein>
    <recommendedName>
        <fullName evidence="4">Transglycosylase SLT domain-containing protein</fullName>
    </recommendedName>
</protein>
<name>A0A1G2B3T1_9BACT</name>
<dbReference type="EMBL" id="MHKE01000014">
    <property type="protein sequence ID" value="OGY83299.1"/>
    <property type="molecule type" value="Genomic_DNA"/>
</dbReference>
<comment type="caution">
    <text evidence="2">The sequence shown here is derived from an EMBL/GenBank/DDBJ whole genome shotgun (WGS) entry which is preliminary data.</text>
</comment>